<proteinExistence type="predicted"/>
<sequence>MRDNTNIAIFVFFSILGIIATTIFSSVIISQNNNIKSKLENRKQT</sequence>
<reference evidence="2 3" key="2">
    <citation type="submission" date="2020-04" db="EMBL/GenBank/DDBJ databases">
        <authorList>
            <person name="Fomenkov A."/>
            <person name="Anton B.P."/>
            <person name="Roberts R.J."/>
        </authorList>
    </citation>
    <scope>NUCLEOTIDE SEQUENCE [LARGE SCALE GENOMIC DNA]</scope>
    <source>
        <strain evidence="2 3">S2</strain>
    </source>
</reference>
<accession>A0A6H1P5V5</accession>
<dbReference type="Proteomes" id="UP000501868">
    <property type="component" value="Chromosome"/>
</dbReference>
<gene>
    <name evidence="2" type="ORF">HFZ78_21435</name>
</gene>
<keyword evidence="1" id="KW-0472">Membrane</keyword>
<dbReference type="EMBL" id="CP051128">
    <property type="protein sequence ID" value="QIZ08949.1"/>
    <property type="molecule type" value="Genomic_DNA"/>
</dbReference>
<reference evidence="2 3" key="1">
    <citation type="submission" date="2020-04" db="EMBL/GenBank/DDBJ databases">
        <title>Genome-Wide Identification of 5-Methylcytosine Sites in Bacterial Genomes By High-Throughput Sequencing of MspJI Restriction Fragments.</title>
        <authorList>
            <person name="Wu V."/>
        </authorList>
    </citation>
    <scope>NUCLEOTIDE SEQUENCE [LARGE SCALE GENOMIC DNA]</scope>
    <source>
        <strain evidence="2 3">S2</strain>
    </source>
</reference>
<evidence type="ECO:0000313" key="2">
    <source>
        <dbReference type="EMBL" id="QIZ08949.1"/>
    </source>
</evidence>
<dbReference type="AlphaFoldDB" id="A0A6H1P5V5"/>
<name>A0A6H1P5V5_PRIMG</name>
<evidence type="ECO:0000256" key="1">
    <source>
        <dbReference type="SAM" id="Phobius"/>
    </source>
</evidence>
<organism evidence="2 3">
    <name type="scientific">Priestia megaterium</name>
    <name type="common">Bacillus megaterium</name>
    <dbReference type="NCBI Taxonomy" id="1404"/>
    <lineage>
        <taxon>Bacteria</taxon>
        <taxon>Bacillati</taxon>
        <taxon>Bacillota</taxon>
        <taxon>Bacilli</taxon>
        <taxon>Bacillales</taxon>
        <taxon>Bacillaceae</taxon>
        <taxon>Priestia</taxon>
    </lineage>
</organism>
<keyword evidence="1" id="KW-1133">Transmembrane helix</keyword>
<keyword evidence="1" id="KW-0812">Transmembrane</keyword>
<protein>
    <submittedName>
        <fullName evidence="2">Uncharacterized protein</fullName>
    </submittedName>
</protein>
<feature type="transmembrane region" description="Helical" evidence="1">
    <location>
        <begin position="6"/>
        <end position="29"/>
    </location>
</feature>
<evidence type="ECO:0000313" key="3">
    <source>
        <dbReference type="Proteomes" id="UP000501868"/>
    </source>
</evidence>